<reference evidence="3" key="1">
    <citation type="submission" date="2020-09" db="EMBL/GenBank/DDBJ databases">
        <title>Hoyosella lacisalsi sp. nov., a halotolerant actinobacterium isolated from soil of Lake Gudzhirganskoe.</title>
        <authorList>
            <person name="Yang Q."/>
            <person name="Guo P.Y."/>
            <person name="Liu S.W."/>
            <person name="Li F.N."/>
            <person name="Sun C.H."/>
        </authorList>
    </citation>
    <scope>NUCLEOTIDE SEQUENCE</scope>
    <source>
        <strain evidence="3">G463</strain>
    </source>
</reference>
<accession>A0A927JDY6</accession>
<dbReference type="InterPro" id="IPR012551">
    <property type="entry name" value="DUF1707_SHOCT-like"/>
</dbReference>
<dbReference type="PANTHER" id="PTHR40763:SF5">
    <property type="entry name" value="MEMBRANE PROTEIN"/>
    <property type="match status" value="1"/>
</dbReference>
<dbReference type="AlphaFoldDB" id="A0A927JDY6"/>
<feature type="domain" description="DUF1707" evidence="2">
    <location>
        <begin position="6"/>
        <end position="58"/>
    </location>
</feature>
<dbReference type="EMBL" id="JACYWE010000008">
    <property type="protein sequence ID" value="MBD8507494.1"/>
    <property type="molecule type" value="Genomic_DNA"/>
</dbReference>
<dbReference type="Proteomes" id="UP000642993">
    <property type="component" value="Unassembled WGS sequence"/>
</dbReference>
<organism evidence="3 4">
    <name type="scientific">Lolliginicoccus lacisalsi</name>
    <dbReference type="NCBI Taxonomy" id="2742202"/>
    <lineage>
        <taxon>Bacteria</taxon>
        <taxon>Bacillati</taxon>
        <taxon>Actinomycetota</taxon>
        <taxon>Actinomycetes</taxon>
        <taxon>Mycobacteriales</taxon>
        <taxon>Hoyosellaceae</taxon>
        <taxon>Lolliginicoccus</taxon>
    </lineage>
</organism>
<evidence type="ECO:0000313" key="4">
    <source>
        <dbReference type="Proteomes" id="UP000642993"/>
    </source>
</evidence>
<evidence type="ECO:0000259" key="2">
    <source>
        <dbReference type="Pfam" id="PF08044"/>
    </source>
</evidence>
<dbReference type="PANTHER" id="PTHR40763">
    <property type="entry name" value="MEMBRANE PROTEIN-RELATED"/>
    <property type="match status" value="1"/>
</dbReference>
<dbReference type="RefSeq" id="WP_192039948.1">
    <property type="nucleotide sequence ID" value="NZ_JACYWE010000008.1"/>
</dbReference>
<protein>
    <submittedName>
        <fullName evidence="3">DUF1707 domain-containing protein</fullName>
    </submittedName>
</protein>
<evidence type="ECO:0000313" key="3">
    <source>
        <dbReference type="EMBL" id="MBD8507494.1"/>
    </source>
</evidence>
<name>A0A927JDY6_9ACTN</name>
<dbReference type="Pfam" id="PF08044">
    <property type="entry name" value="DUF1707"/>
    <property type="match status" value="1"/>
</dbReference>
<sequence>MDEKDLRVSDAEREHIGQILQRAVGQGYISIAEFGERMDQAMVARTRGELNAVVVDLPGARLRPDARDPMPGPPAARPAPIDPYHPGGEAAPHSVLLRERFGTLTRKGRWTVPGWIELRTLCSDVTLDFTNAHLTSPVVHISIDDKASTIVLIVDAHTTVDTSAVETIAGTVTTRVGPSAAAPRLAITVSGKLWFGTLKVRHPFGTSLRRMLDS</sequence>
<feature type="region of interest" description="Disordered" evidence="1">
    <location>
        <begin position="62"/>
        <end position="89"/>
    </location>
</feature>
<evidence type="ECO:0000256" key="1">
    <source>
        <dbReference type="SAM" id="MobiDB-lite"/>
    </source>
</evidence>
<proteinExistence type="predicted"/>
<feature type="compositionally biased region" description="Pro residues" evidence="1">
    <location>
        <begin position="70"/>
        <end position="83"/>
    </location>
</feature>
<comment type="caution">
    <text evidence="3">The sequence shown here is derived from an EMBL/GenBank/DDBJ whole genome shotgun (WGS) entry which is preliminary data.</text>
</comment>
<keyword evidence="4" id="KW-1185">Reference proteome</keyword>
<gene>
    <name evidence="3" type="ORF">HT102_13480</name>
</gene>